<evidence type="ECO:0000313" key="13">
    <source>
        <dbReference type="Proteomes" id="UP000269019"/>
    </source>
</evidence>
<keyword evidence="13" id="KW-1185">Reference proteome</keyword>
<dbReference type="Proteomes" id="UP000269019">
    <property type="component" value="Chromosome"/>
</dbReference>
<dbReference type="GO" id="GO:0015035">
    <property type="term" value="F:protein-disulfide reductase activity"/>
    <property type="evidence" value="ECO:0007669"/>
    <property type="project" value="UniProtKB-UniRule"/>
</dbReference>
<feature type="active site" description="Nucleophile" evidence="9">
    <location>
        <position position="35"/>
    </location>
</feature>
<organism evidence="12 13">
    <name type="scientific">Corynebacterium choanae</name>
    <dbReference type="NCBI Taxonomy" id="1862358"/>
    <lineage>
        <taxon>Bacteria</taxon>
        <taxon>Bacillati</taxon>
        <taxon>Actinomycetota</taxon>
        <taxon>Actinomycetes</taxon>
        <taxon>Mycobacteriales</taxon>
        <taxon>Corynebacteriaceae</taxon>
        <taxon>Corynebacterium</taxon>
    </lineage>
</organism>
<dbReference type="KEGG" id="ccho:CCHOA_11800"/>
<dbReference type="GO" id="GO:0005829">
    <property type="term" value="C:cytosol"/>
    <property type="evidence" value="ECO:0007669"/>
    <property type="project" value="TreeGrafter"/>
</dbReference>
<sequence length="107" mass="11768">MTAPVTITAENWSTTVLNADKPVLVDFWAEWCGPCRRIGPVLEEIASEYGDKFVIGKVNVDEQRSLAAMWQVMSIPALMFFSNGNKAGELIGVHTKEDIVAKLQSLA</sequence>
<dbReference type="Gene3D" id="3.40.30.10">
    <property type="entry name" value="Glutaredoxin"/>
    <property type="match status" value="1"/>
</dbReference>
<evidence type="ECO:0000256" key="10">
    <source>
        <dbReference type="PIRSR" id="PIRSR000077-4"/>
    </source>
</evidence>
<keyword evidence="4" id="KW-0249">Electron transport</keyword>
<dbReference type="InterPro" id="IPR005746">
    <property type="entry name" value="Thioredoxin"/>
</dbReference>
<feature type="site" description="Contributes to redox potential value" evidence="9">
    <location>
        <position position="34"/>
    </location>
</feature>
<dbReference type="Pfam" id="PF00085">
    <property type="entry name" value="Thioredoxin"/>
    <property type="match status" value="1"/>
</dbReference>
<dbReference type="PROSITE" id="PS51352">
    <property type="entry name" value="THIOREDOXIN_2"/>
    <property type="match status" value="1"/>
</dbReference>
<evidence type="ECO:0000256" key="2">
    <source>
        <dbReference type="ARBA" id="ARBA00008987"/>
    </source>
</evidence>
<dbReference type="PIRSF" id="PIRSF000077">
    <property type="entry name" value="Thioredoxin"/>
    <property type="match status" value="1"/>
</dbReference>
<dbReference type="PROSITE" id="PS00194">
    <property type="entry name" value="THIOREDOXIN_1"/>
    <property type="match status" value="1"/>
</dbReference>
<feature type="site" description="Contributes to redox potential value" evidence="9">
    <location>
        <position position="33"/>
    </location>
</feature>
<dbReference type="RefSeq" id="WP_123930464.1">
    <property type="nucleotide sequence ID" value="NZ_CP033896.1"/>
</dbReference>
<dbReference type="PANTHER" id="PTHR45663">
    <property type="entry name" value="GEO12009P1"/>
    <property type="match status" value="1"/>
</dbReference>
<keyword evidence="5 10" id="KW-1015">Disulfide bond</keyword>
<evidence type="ECO:0000259" key="11">
    <source>
        <dbReference type="PROSITE" id="PS51352"/>
    </source>
</evidence>
<comment type="function">
    <text evidence="1">Participates in various redox reactions through the reversible oxidation of its active center dithiol to a disulfide and catalyzes dithiol-disulfide exchange reactions.</text>
</comment>
<evidence type="ECO:0000256" key="6">
    <source>
        <dbReference type="ARBA" id="ARBA00023284"/>
    </source>
</evidence>
<evidence type="ECO:0000256" key="4">
    <source>
        <dbReference type="ARBA" id="ARBA00022982"/>
    </source>
</evidence>
<reference evidence="12 13" key="1">
    <citation type="submission" date="2018-11" db="EMBL/GenBank/DDBJ databases">
        <authorList>
            <person name="Kleinhagauer T."/>
            <person name="Glaeser S.P."/>
            <person name="Spergser J."/>
            <person name="Ruckert C."/>
            <person name="Kaempfer P."/>
            <person name="Busse H.-J."/>
        </authorList>
    </citation>
    <scope>NUCLEOTIDE SEQUENCE [LARGE SCALE GENOMIC DNA]</scope>
    <source>
        <strain evidence="12 13">200CH</strain>
    </source>
</reference>
<evidence type="ECO:0000256" key="3">
    <source>
        <dbReference type="ARBA" id="ARBA00022448"/>
    </source>
</evidence>
<dbReference type="GO" id="GO:0045454">
    <property type="term" value="P:cell redox homeostasis"/>
    <property type="evidence" value="ECO:0007669"/>
    <property type="project" value="TreeGrafter"/>
</dbReference>
<name>A0A3G6J9D0_9CORY</name>
<evidence type="ECO:0000256" key="1">
    <source>
        <dbReference type="ARBA" id="ARBA00003318"/>
    </source>
</evidence>
<protein>
    <recommendedName>
        <fullName evidence="7 8">Thioredoxin</fullName>
    </recommendedName>
</protein>
<dbReference type="AlphaFoldDB" id="A0A3G6J9D0"/>
<dbReference type="EMBL" id="CP033896">
    <property type="protein sequence ID" value="AZA14731.1"/>
    <property type="molecule type" value="Genomic_DNA"/>
</dbReference>
<keyword evidence="6 10" id="KW-0676">Redox-active center</keyword>
<keyword evidence="3" id="KW-0813">Transport</keyword>
<dbReference type="PANTHER" id="PTHR45663:SF11">
    <property type="entry name" value="GEO12009P1"/>
    <property type="match status" value="1"/>
</dbReference>
<dbReference type="FunFam" id="3.40.30.10:FF:000001">
    <property type="entry name" value="Thioredoxin"/>
    <property type="match status" value="1"/>
</dbReference>
<dbReference type="NCBIfam" id="TIGR01068">
    <property type="entry name" value="thioredoxin"/>
    <property type="match status" value="1"/>
</dbReference>
<dbReference type="CDD" id="cd02947">
    <property type="entry name" value="TRX_family"/>
    <property type="match status" value="1"/>
</dbReference>
<evidence type="ECO:0000313" key="12">
    <source>
        <dbReference type="EMBL" id="AZA14731.1"/>
    </source>
</evidence>
<proteinExistence type="inferred from homology"/>
<dbReference type="SUPFAM" id="SSF52833">
    <property type="entry name" value="Thioredoxin-like"/>
    <property type="match status" value="1"/>
</dbReference>
<evidence type="ECO:0000256" key="9">
    <source>
        <dbReference type="PIRSR" id="PIRSR000077-1"/>
    </source>
</evidence>
<feature type="site" description="Deprotonates C-terminal active site Cys" evidence="9">
    <location>
        <position position="26"/>
    </location>
</feature>
<feature type="disulfide bond" description="Redox-active" evidence="10">
    <location>
        <begin position="32"/>
        <end position="35"/>
    </location>
</feature>
<dbReference type="OrthoDB" id="9790390at2"/>
<dbReference type="InterPro" id="IPR036249">
    <property type="entry name" value="Thioredoxin-like_sf"/>
</dbReference>
<feature type="active site" description="Nucleophile" evidence="9">
    <location>
        <position position="32"/>
    </location>
</feature>
<comment type="similarity">
    <text evidence="2 8">Belongs to the thioredoxin family.</text>
</comment>
<evidence type="ECO:0000256" key="7">
    <source>
        <dbReference type="NCBIfam" id="TIGR01068"/>
    </source>
</evidence>
<accession>A0A3G6J9D0</accession>
<feature type="domain" description="Thioredoxin" evidence="11">
    <location>
        <begin position="1"/>
        <end position="107"/>
    </location>
</feature>
<gene>
    <name evidence="12" type="primary">trxA</name>
    <name evidence="12" type="ORF">CCHOA_11800</name>
</gene>
<dbReference type="PRINTS" id="PR00421">
    <property type="entry name" value="THIOREDOXIN"/>
</dbReference>
<evidence type="ECO:0000256" key="8">
    <source>
        <dbReference type="PIRNR" id="PIRNR000077"/>
    </source>
</evidence>
<evidence type="ECO:0000256" key="5">
    <source>
        <dbReference type="ARBA" id="ARBA00023157"/>
    </source>
</evidence>
<dbReference type="InterPro" id="IPR013766">
    <property type="entry name" value="Thioredoxin_domain"/>
</dbReference>
<dbReference type="InterPro" id="IPR017937">
    <property type="entry name" value="Thioredoxin_CS"/>
</dbReference>